<feature type="region of interest" description="Disordered" evidence="9">
    <location>
        <begin position="307"/>
        <end position="332"/>
    </location>
</feature>
<evidence type="ECO:0000256" key="6">
    <source>
        <dbReference type="ARBA" id="ARBA00023121"/>
    </source>
</evidence>
<dbReference type="OrthoDB" id="5599157at2759"/>
<evidence type="ECO:0000256" key="9">
    <source>
        <dbReference type="SAM" id="MobiDB-lite"/>
    </source>
</evidence>
<comment type="subcellular location">
    <subcellularLocation>
        <location evidence="8">Endoplasmic reticulum membrane</location>
        <topology evidence="8">Single-pass type I membrane protein</topology>
    </subcellularLocation>
    <text evidence="8">The ERMES/MDM complex localizes to a few discrete foci (around 10 per single cell), that represent mitochondria-endoplasmic reticulum junctions. These foci are often found next to mtDNA nucleoids.</text>
</comment>
<dbReference type="PANTHER" id="PTHR13466">
    <property type="entry name" value="TEX2 PROTEIN-RELATED"/>
    <property type="match status" value="1"/>
</dbReference>
<comment type="function">
    <text evidence="8">Component of the ERMES/MDM complex, which serves as a molecular tether to connect the endoplasmic reticulum (ER) and mitochondria. Components of this complex are involved in the control of mitochondrial shape and protein biogenesis, and function in nonvesicular lipid trafficking between the ER and mitochondria. The MDM12-MMM1 subcomplex functions in the major beta-barrel assembly pathway that is responsible for biogenesis of all outer membrane beta-barrel proteins, and acts in a late step after the SAM complex. The MDM10-MDM12-MMM1 subcomplex further acts in the TOM40-specific pathway after the action of the MDM12-MMM1 complex. Essential for establishing and maintaining the structure of mitochondria and maintenance of mtDNA nucleoids.</text>
</comment>
<evidence type="ECO:0000313" key="13">
    <source>
        <dbReference type="Proteomes" id="UP000070444"/>
    </source>
</evidence>
<dbReference type="GO" id="GO:0015914">
    <property type="term" value="P:phospholipid transport"/>
    <property type="evidence" value="ECO:0007669"/>
    <property type="project" value="TreeGrafter"/>
</dbReference>
<dbReference type="PROSITE" id="PS51847">
    <property type="entry name" value="SMP"/>
    <property type="match status" value="1"/>
</dbReference>
<dbReference type="GO" id="GO:0005789">
    <property type="term" value="C:endoplasmic reticulum membrane"/>
    <property type="evidence" value="ECO:0007669"/>
    <property type="project" value="UniProtKB-SubCell"/>
</dbReference>
<evidence type="ECO:0000256" key="5">
    <source>
        <dbReference type="ARBA" id="ARBA00023055"/>
    </source>
</evidence>
<evidence type="ECO:0000256" key="3">
    <source>
        <dbReference type="ARBA" id="ARBA00022824"/>
    </source>
</evidence>
<accession>A0A137NXG7</accession>
<dbReference type="EMBL" id="KQ964641">
    <property type="protein sequence ID" value="KXN67368.1"/>
    <property type="molecule type" value="Genomic_DNA"/>
</dbReference>
<dbReference type="InterPro" id="IPR031468">
    <property type="entry name" value="SMP_LBD"/>
</dbReference>
<evidence type="ECO:0000259" key="11">
    <source>
        <dbReference type="PROSITE" id="PS51847"/>
    </source>
</evidence>
<proteinExistence type="inferred from homology"/>
<reference evidence="12 13" key="1">
    <citation type="journal article" date="2015" name="Genome Biol. Evol.">
        <title>Phylogenomic analyses indicate that early fungi evolved digesting cell walls of algal ancestors of land plants.</title>
        <authorList>
            <person name="Chang Y."/>
            <person name="Wang S."/>
            <person name="Sekimoto S."/>
            <person name="Aerts A.L."/>
            <person name="Choi C."/>
            <person name="Clum A."/>
            <person name="LaButti K.M."/>
            <person name="Lindquist E.A."/>
            <person name="Yee Ngan C."/>
            <person name="Ohm R.A."/>
            <person name="Salamov A.A."/>
            <person name="Grigoriev I.V."/>
            <person name="Spatafora J.W."/>
            <person name="Berbee M.L."/>
        </authorList>
    </citation>
    <scope>NUCLEOTIDE SEQUENCE [LARGE SCALE GENOMIC DNA]</scope>
    <source>
        <strain evidence="12 13">NRRL 28638</strain>
    </source>
</reference>
<keyword evidence="5" id="KW-0445">Lipid transport</keyword>
<dbReference type="GO" id="GO:1990456">
    <property type="term" value="P:mitochondrion-endoplasmic reticulum membrane tethering"/>
    <property type="evidence" value="ECO:0007669"/>
    <property type="project" value="TreeGrafter"/>
</dbReference>
<dbReference type="Proteomes" id="UP000070444">
    <property type="component" value="Unassembled WGS sequence"/>
</dbReference>
<dbReference type="PANTHER" id="PTHR13466:SF0">
    <property type="entry name" value="SMP-LTD DOMAIN-CONTAINING PROTEIN"/>
    <property type="match status" value="1"/>
</dbReference>
<dbReference type="OMA" id="WSFTQGL"/>
<keyword evidence="6" id="KW-0446">Lipid-binding</keyword>
<dbReference type="CDD" id="cd21671">
    <property type="entry name" value="SMP_Mmm1"/>
    <property type="match status" value="1"/>
</dbReference>
<feature type="compositionally biased region" description="Low complexity" evidence="9">
    <location>
        <begin position="314"/>
        <end position="332"/>
    </location>
</feature>
<dbReference type="InterPro" id="IPR019411">
    <property type="entry name" value="MMM1_dom"/>
</dbReference>
<gene>
    <name evidence="8" type="primary">MMM1</name>
    <name evidence="12" type="ORF">CONCODRAFT_80183</name>
</gene>
<evidence type="ECO:0000256" key="2">
    <source>
        <dbReference type="ARBA" id="ARBA00022692"/>
    </source>
</evidence>
<feature type="topological domain" description="Lumenal" evidence="8">
    <location>
        <begin position="1"/>
        <end position="19"/>
    </location>
</feature>
<feature type="topological domain" description="Cytoplasmic" evidence="8">
    <location>
        <begin position="41"/>
        <end position="332"/>
    </location>
</feature>
<evidence type="ECO:0000313" key="12">
    <source>
        <dbReference type="EMBL" id="KXN67368.1"/>
    </source>
</evidence>
<feature type="domain" description="SMP-LTD" evidence="11">
    <location>
        <begin position="102"/>
        <end position="295"/>
    </location>
</feature>
<keyword evidence="13" id="KW-1185">Reference proteome</keyword>
<evidence type="ECO:0000256" key="1">
    <source>
        <dbReference type="ARBA" id="ARBA00022448"/>
    </source>
</evidence>
<dbReference type="InterPro" id="IPR027537">
    <property type="entry name" value="Mmm1"/>
</dbReference>
<dbReference type="GO" id="GO:0032865">
    <property type="term" value="C:ERMES complex"/>
    <property type="evidence" value="ECO:0007669"/>
    <property type="project" value="UniProtKB-UniRule"/>
</dbReference>
<protein>
    <recommendedName>
        <fullName evidence="8">Maintenance of mitochondrial morphology protein 1</fullName>
    </recommendedName>
</protein>
<evidence type="ECO:0000256" key="8">
    <source>
        <dbReference type="HAMAP-Rule" id="MF_03103"/>
    </source>
</evidence>
<comment type="similarity">
    <text evidence="8">Belongs to the MMM1 family.</text>
</comment>
<dbReference type="Pfam" id="PF10296">
    <property type="entry name" value="MMM1"/>
    <property type="match status" value="1"/>
</dbReference>
<sequence>MYDPLTSAASQVTWKFVQGFLFGQLTFMIMAIFVVKYFFFDDASKPIYSVQSTMSEKLRMELNRKRELAENVLKNFKDQKTPITLAGAEVLSKIEYNLTEHLPETVDWFNVLVGQILHQYRTDLLNNPTLISKIETVLNSKSIPWFVGPITLTDLSFGQEFPNMSQFLIKRKSDSSGLYLEACVEYRDRITIAFDTSLQVGPPGVSVAALPVSLSVAIVRFNGRVVIEFNQSTDSPNILFSILPDFQLDLDVNSLLGHKTKVKDLPKLASMLVYRVKVLIYQYLVYPKGRVVNLPSLVKILNGLKPDSPPQAPAPATSTATTNNAGGAAQAS</sequence>
<keyword evidence="4 8" id="KW-1133">Transmembrane helix</keyword>
<dbReference type="GO" id="GO:0045040">
    <property type="term" value="P:protein insertion into mitochondrial outer membrane"/>
    <property type="evidence" value="ECO:0007669"/>
    <property type="project" value="UniProtKB-UniRule"/>
</dbReference>
<evidence type="ECO:0000256" key="10">
    <source>
        <dbReference type="SAM" id="Phobius"/>
    </source>
</evidence>
<comment type="subunit">
    <text evidence="8">Homodimer. Component of the ER-mitochondria encounter structure (ERMES) or MDM complex, composed of MMM1, MDM10, MDM12 and MDM34. A MMM1 homodimer associates with one molecule of MDM12 on each side in a pairwise head-to-tail manner, and the SMP-LTD domains of MMM1 and MDM12 generate a continuous hydrophobic tunnel for phospholipid trafficking.</text>
</comment>
<evidence type="ECO:0000256" key="7">
    <source>
        <dbReference type="ARBA" id="ARBA00023136"/>
    </source>
</evidence>
<keyword evidence="2 8" id="KW-0812">Transmembrane</keyword>
<feature type="transmembrane region" description="Helical" evidence="10">
    <location>
        <begin position="20"/>
        <end position="39"/>
    </location>
</feature>
<keyword evidence="3 8" id="KW-0256">Endoplasmic reticulum</keyword>
<organism evidence="12 13">
    <name type="scientific">Conidiobolus coronatus (strain ATCC 28846 / CBS 209.66 / NRRL 28638)</name>
    <name type="common">Delacroixia coronata</name>
    <dbReference type="NCBI Taxonomy" id="796925"/>
    <lineage>
        <taxon>Eukaryota</taxon>
        <taxon>Fungi</taxon>
        <taxon>Fungi incertae sedis</taxon>
        <taxon>Zoopagomycota</taxon>
        <taxon>Entomophthoromycotina</taxon>
        <taxon>Entomophthoromycetes</taxon>
        <taxon>Entomophthorales</taxon>
        <taxon>Ancylistaceae</taxon>
        <taxon>Conidiobolus</taxon>
    </lineage>
</organism>
<dbReference type="STRING" id="796925.A0A137NXG7"/>
<keyword evidence="7 8" id="KW-0472">Membrane</keyword>
<name>A0A137NXG7_CONC2</name>
<dbReference type="HAMAP" id="MF_03103">
    <property type="entry name" value="Mmm1"/>
    <property type="match status" value="1"/>
</dbReference>
<dbReference type="GO" id="GO:0008289">
    <property type="term" value="F:lipid binding"/>
    <property type="evidence" value="ECO:0007669"/>
    <property type="project" value="UniProtKB-KW"/>
</dbReference>
<keyword evidence="1" id="KW-0813">Transport</keyword>
<dbReference type="AlphaFoldDB" id="A0A137NXG7"/>
<evidence type="ECO:0000256" key="4">
    <source>
        <dbReference type="ARBA" id="ARBA00022989"/>
    </source>
</evidence>